<dbReference type="Gene3D" id="3.40.50.2000">
    <property type="entry name" value="Glycogen Phosphorylase B"/>
    <property type="match status" value="2"/>
</dbReference>
<accession>A0A3N6MC09</accession>
<dbReference type="Pfam" id="PF13692">
    <property type="entry name" value="Glyco_trans_1_4"/>
    <property type="match status" value="1"/>
</dbReference>
<dbReference type="Proteomes" id="UP000273828">
    <property type="component" value="Unassembled WGS sequence"/>
</dbReference>
<proteinExistence type="predicted"/>
<gene>
    <name evidence="2" type="ORF">EA462_02070</name>
</gene>
<protein>
    <submittedName>
        <fullName evidence="2">Glycosyltransferase</fullName>
    </submittedName>
</protein>
<comment type="caution">
    <text evidence="2">The sequence shown here is derived from an EMBL/GenBank/DDBJ whole genome shotgun (WGS) entry which is preliminary data.</text>
</comment>
<evidence type="ECO:0000313" key="3">
    <source>
        <dbReference type="Proteomes" id="UP000273828"/>
    </source>
</evidence>
<dbReference type="CDD" id="cd03801">
    <property type="entry name" value="GT4_PimA-like"/>
    <property type="match status" value="1"/>
</dbReference>
<keyword evidence="2" id="KW-0808">Transferase</keyword>
<keyword evidence="3" id="KW-1185">Reference proteome</keyword>
<sequence>MTDRPRSTRIAICSHFSLEHYRGGEKWVAALANLLSEDGFSVEVRTIPYSPGGVRRVSHRRVLDPDVSYAEAWHHDLSGVSSAYMMYAPGMRQAFRGSEFTVAGIHSWAFVSPTLVEPHYSPLHNGAKLFYRLVGERDLARYDRVHTVTPAFDGGDRIEPVYVPNFVDRRLFRPNRRPLADEFQVLVSAANVHRKGWDLARRTASLLEPSIRLVTTGTSDSPHVTGLGFLSERELADAYARSHAVLHPARVDTDSMVINEAGAAGTPVVTTPLETHVRENEAVLHAGTPRGMASLLEGLRSEWEAGEAYERRCRYARETSESRDVERVYPALKSLLLERADPEVGDRSDRSRVPPERRC</sequence>
<organism evidence="2 3">
    <name type="scientific">Natrarchaeobius halalkaliphilus</name>
    <dbReference type="NCBI Taxonomy" id="1679091"/>
    <lineage>
        <taxon>Archaea</taxon>
        <taxon>Methanobacteriati</taxon>
        <taxon>Methanobacteriota</taxon>
        <taxon>Stenosarchaea group</taxon>
        <taxon>Halobacteria</taxon>
        <taxon>Halobacteriales</taxon>
        <taxon>Natrialbaceae</taxon>
        <taxon>Natrarchaeobius</taxon>
    </lineage>
</organism>
<dbReference type="EMBL" id="REFY01000001">
    <property type="protein sequence ID" value="RQG93021.1"/>
    <property type="molecule type" value="Genomic_DNA"/>
</dbReference>
<dbReference type="InterPro" id="IPR050194">
    <property type="entry name" value="Glycosyltransferase_grp1"/>
</dbReference>
<reference evidence="2 3" key="1">
    <citation type="submission" date="2018-10" db="EMBL/GenBank/DDBJ databases">
        <title>Natrarchaeobius chitinivorans gen. nov., sp. nov., and Natrarchaeobius haloalkaliphilus sp. nov., alkaliphilic, chitin-utilizing haloarchaea from hypersaline alkaline lakes.</title>
        <authorList>
            <person name="Sorokin D.Y."/>
            <person name="Elcheninov A.G."/>
            <person name="Kostrikina N.A."/>
            <person name="Bale N.J."/>
            <person name="Sinninghe Damste J.S."/>
            <person name="Khijniak T.V."/>
            <person name="Kublanov I.V."/>
            <person name="Toshchakov S.V."/>
        </authorList>
    </citation>
    <scope>NUCLEOTIDE SEQUENCE [LARGE SCALE GENOMIC DNA]</scope>
    <source>
        <strain evidence="2 3">AArcht-Sl</strain>
    </source>
</reference>
<dbReference type="AlphaFoldDB" id="A0A3N6MC09"/>
<dbReference type="OrthoDB" id="288447at2157"/>
<name>A0A3N6MC09_9EURY</name>
<dbReference type="RefSeq" id="WP_124176906.1">
    <property type="nucleotide sequence ID" value="NZ_REFY01000001.1"/>
</dbReference>
<dbReference type="SUPFAM" id="SSF53756">
    <property type="entry name" value="UDP-Glycosyltransferase/glycogen phosphorylase"/>
    <property type="match status" value="1"/>
</dbReference>
<dbReference type="GO" id="GO:0016757">
    <property type="term" value="F:glycosyltransferase activity"/>
    <property type="evidence" value="ECO:0007669"/>
    <property type="project" value="TreeGrafter"/>
</dbReference>
<evidence type="ECO:0000313" key="2">
    <source>
        <dbReference type="EMBL" id="RQG93021.1"/>
    </source>
</evidence>
<evidence type="ECO:0000256" key="1">
    <source>
        <dbReference type="SAM" id="MobiDB-lite"/>
    </source>
</evidence>
<dbReference type="PANTHER" id="PTHR45947:SF3">
    <property type="entry name" value="SULFOQUINOVOSYL TRANSFERASE SQD2"/>
    <property type="match status" value="1"/>
</dbReference>
<dbReference type="PANTHER" id="PTHR45947">
    <property type="entry name" value="SULFOQUINOVOSYL TRANSFERASE SQD2"/>
    <property type="match status" value="1"/>
</dbReference>
<feature type="region of interest" description="Disordered" evidence="1">
    <location>
        <begin position="340"/>
        <end position="359"/>
    </location>
</feature>